<evidence type="ECO:0000313" key="2">
    <source>
        <dbReference type="Proteomes" id="UP001234989"/>
    </source>
</evidence>
<gene>
    <name evidence="1" type="ORF">MTR67_026886</name>
</gene>
<name>A0AAF0TUW7_SOLVR</name>
<accession>A0AAF0TUW7</accession>
<evidence type="ECO:0000313" key="1">
    <source>
        <dbReference type="EMBL" id="WMV33501.1"/>
    </source>
</evidence>
<proteinExistence type="predicted"/>
<reference evidence="1" key="1">
    <citation type="submission" date="2023-08" db="EMBL/GenBank/DDBJ databases">
        <title>A de novo genome assembly of Solanum verrucosum Schlechtendal, a Mexican diploid species geographically isolated from the other diploid A-genome species in potato relatives.</title>
        <authorList>
            <person name="Hosaka K."/>
        </authorList>
    </citation>
    <scope>NUCLEOTIDE SEQUENCE</scope>
    <source>
        <tissue evidence="1">Young leaves</tissue>
    </source>
</reference>
<dbReference type="AlphaFoldDB" id="A0AAF0TUW7"/>
<dbReference type="Proteomes" id="UP001234989">
    <property type="component" value="Chromosome 6"/>
</dbReference>
<dbReference type="EMBL" id="CP133617">
    <property type="protein sequence ID" value="WMV33501.1"/>
    <property type="molecule type" value="Genomic_DNA"/>
</dbReference>
<keyword evidence="2" id="KW-1185">Reference proteome</keyword>
<protein>
    <submittedName>
        <fullName evidence="1">Uncharacterized protein</fullName>
    </submittedName>
</protein>
<sequence length="186" mass="21261">MKKRYPHLFELREIPDQVAKQVLPSPHTTFTGLLSLQEPSRGSWDGDCLGVGFASPPRPHPRLVWLFTRRLGACERCQPSEGHYLLHHGHHDEPWCPSRPVRGPMKGAMAQWRVGDLPLDSLSRLLNFEVLHYPPLGTFILEWDYRHHMKDKNTKLAAHHACNHINAHIQGGNINSKLEHAQHIIA</sequence>
<organism evidence="1 2">
    <name type="scientific">Solanum verrucosum</name>
    <dbReference type="NCBI Taxonomy" id="315347"/>
    <lineage>
        <taxon>Eukaryota</taxon>
        <taxon>Viridiplantae</taxon>
        <taxon>Streptophyta</taxon>
        <taxon>Embryophyta</taxon>
        <taxon>Tracheophyta</taxon>
        <taxon>Spermatophyta</taxon>
        <taxon>Magnoliopsida</taxon>
        <taxon>eudicotyledons</taxon>
        <taxon>Gunneridae</taxon>
        <taxon>Pentapetalae</taxon>
        <taxon>asterids</taxon>
        <taxon>lamiids</taxon>
        <taxon>Solanales</taxon>
        <taxon>Solanaceae</taxon>
        <taxon>Solanoideae</taxon>
        <taxon>Solaneae</taxon>
        <taxon>Solanum</taxon>
    </lineage>
</organism>